<feature type="binding site" evidence="5">
    <location>
        <position position="86"/>
    </location>
    <ligand>
        <name>Mg(2+)</name>
        <dbReference type="ChEBI" id="CHEBI:18420"/>
        <label>1</label>
        <note>catalytic</note>
    </ligand>
</feature>
<evidence type="ECO:0000256" key="5">
    <source>
        <dbReference type="PIRSR" id="PIRSR600760-2"/>
    </source>
</evidence>
<comment type="caution">
    <text evidence="6">The sequence shown here is derived from an EMBL/GenBank/DDBJ whole genome shotgun (WGS) entry which is preliminary data.</text>
</comment>
<dbReference type="InterPro" id="IPR020583">
    <property type="entry name" value="Inositol_monoP_metal-BS"/>
</dbReference>
<keyword evidence="2 5" id="KW-0479">Metal-binding</keyword>
<evidence type="ECO:0000256" key="2">
    <source>
        <dbReference type="ARBA" id="ARBA00022723"/>
    </source>
</evidence>
<dbReference type="InterPro" id="IPR000760">
    <property type="entry name" value="Inositol_monophosphatase-like"/>
</dbReference>
<sequence length="255" mass="28760">MSQQQMVEEIKGWVYEAGENIKRKLQSPLIVEEKTNKSDLVTNVDKETEAFFIDKIRHHYPDDQILGEEGLGDHVTDFSGRVWIIDPIDGTLNFVKQQDNFCTMLAVYEEGIGQMAFIYEVMRDELLWGGKGMGVYLNEQVIKDVPNITLEKGLISVNTHMFLNNTYETQTVAMKSIGVRMIGCAGIGFKELIKGNQNAYISNLQPWDYAPAKVLMEELGLKMIALNGEPLDLRQKVPILGATPAAFAEIQTRQN</sequence>
<gene>
    <name evidence="6" type="ORF">I6N95_22600</name>
</gene>
<dbReference type="PRINTS" id="PR00377">
    <property type="entry name" value="IMPHPHTASES"/>
</dbReference>
<name>A0A940PJ24_9ENTE</name>
<keyword evidence="4 5" id="KW-0460">Magnesium</keyword>
<dbReference type="FunFam" id="3.30.540.10:FF:000003">
    <property type="entry name" value="Inositol-1-monophosphatase"/>
    <property type="match status" value="1"/>
</dbReference>
<dbReference type="SUPFAM" id="SSF56655">
    <property type="entry name" value="Carbohydrate phosphatase"/>
    <property type="match status" value="1"/>
</dbReference>
<dbReference type="Gene3D" id="3.40.190.80">
    <property type="match status" value="1"/>
</dbReference>
<organism evidence="6 7">
    <name type="scientific">Vagococcus allomyrinae</name>
    <dbReference type="NCBI Taxonomy" id="2794353"/>
    <lineage>
        <taxon>Bacteria</taxon>
        <taxon>Bacillati</taxon>
        <taxon>Bacillota</taxon>
        <taxon>Bacilli</taxon>
        <taxon>Lactobacillales</taxon>
        <taxon>Enterococcaceae</taxon>
        <taxon>Vagococcus</taxon>
    </lineage>
</organism>
<dbReference type="GO" id="GO:0046872">
    <property type="term" value="F:metal ion binding"/>
    <property type="evidence" value="ECO:0007669"/>
    <property type="project" value="UniProtKB-KW"/>
</dbReference>
<dbReference type="Pfam" id="PF00459">
    <property type="entry name" value="Inositol_P"/>
    <property type="match status" value="1"/>
</dbReference>
<evidence type="ECO:0000256" key="4">
    <source>
        <dbReference type="ARBA" id="ARBA00022842"/>
    </source>
</evidence>
<dbReference type="Proteomes" id="UP000674938">
    <property type="component" value="Unassembled WGS sequence"/>
</dbReference>
<feature type="binding site" evidence="5">
    <location>
        <position position="208"/>
    </location>
    <ligand>
        <name>Mg(2+)</name>
        <dbReference type="ChEBI" id="CHEBI:18420"/>
        <label>1</label>
        <note>catalytic</note>
    </ligand>
</feature>
<reference evidence="6" key="1">
    <citation type="submission" date="2020-12" db="EMBL/GenBank/DDBJ databases">
        <title>Vagococcus allomyrinae sp. nov. and Enterococcus lavae sp. nov., isolated from the larvae of Allomyrina dichotoma.</title>
        <authorList>
            <person name="Lee S.D."/>
        </authorList>
    </citation>
    <scope>NUCLEOTIDE SEQUENCE</scope>
    <source>
        <strain evidence="6">BWB3-3</strain>
    </source>
</reference>
<evidence type="ECO:0000313" key="6">
    <source>
        <dbReference type="EMBL" id="MBP1043823.1"/>
    </source>
</evidence>
<keyword evidence="7" id="KW-1185">Reference proteome</keyword>
<keyword evidence="3" id="KW-0378">Hydrolase</keyword>
<evidence type="ECO:0000256" key="1">
    <source>
        <dbReference type="ARBA" id="ARBA00001946"/>
    </source>
</evidence>
<feature type="binding site" evidence="5">
    <location>
        <position position="68"/>
    </location>
    <ligand>
        <name>Mg(2+)</name>
        <dbReference type="ChEBI" id="CHEBI:18420"/>
        <label>1</label>
        <note>catalytic</note>
    </ligand>
</feature>
<dbReference type="CDD" id="cd01637">
    <property type="entry name" value="IMPase_like"/>
    <property type="match status" value="1"/>
</dbReference>
<evidence type="ECO:0000256" key="3">
    <source>
        <dbReference type="ARBA" id="ARBA00022801"/>
    </source>
</evidence>
<dbReference type="PROSITE" id="PS00629">
    <property type="entry name" value="IMP_1"/>
    <property type="match status" value="1"/>
</dbReference>
<dbReference type="AlphaFoldDB" id="A0A940PJ24"/>
<dbReference type="Gene3D" id="3.30.540.10">
    <property type="entry name" value="Fructose-1,6-Bisphosphatase, subunit A, domain 1"/>
    <property type="match status" value="1"/>
</dbReference>
<dbReference type="PANTHER" id="PTHR20854:SF4">
    <property type="entry name" value="INOSITOL-1-MONOPHOSPHATASE-RELATED"/>
    <property type="match status" value="1"/>
</dbReference>
<dbReference type="GO" id="GO:0006020">
    <property type="term" value="P:inositol metabolic process"/>
    <property type="evidence" value="ECO:0007669"/>
    <property type="project" value="TreeGrafter"/>
</dbReference>
<feature type="binding site" evidence="5">
    <location>
        <position position="88"/>
    </location>
    <ligand>
        <name>Mg(2+)</name>
        <dbReference type="ChEBI" id="CHEBI:18420"/>
        <label>1</label>
        <note>catalytic</note>
    </ligand>
</feature>
<dbReference type="RefSeq" id="WP_209531685.1">
    <property type="nucleotide sequence ID" value="NZ_JAEEGA010000019.1"/>
</dbReference>
<proteinExistence type="predicted"/>
<protein>
    <submittedName>
        <fullName evidence="6">Inositol monophosphatase family protein</fullName>
    </submittedName>
</protein>
<evidence type="ECO:0000313" key="7">
    <source>
        <dbReference type="Proteomes" id="UP000674938"/>
    </source>
</evidence>
<comment type="cofactor">
    <cofactor evidence="1 5">
        <name>Mg(2+)</name>
        <dbReference type="ChEBI" id="CHEBI:18420"/>
    </cofactor>
</comment>
<dbReference type="EMBL" id="JAEEGA010000019">
    <property type="protein sequence ID" value="MBP1043823.1"/>
    <property type="molecule type" value="Genomic_DNA"/>
</dbReference>
<accession>A0A940PJ24</accession>
<dbReference type="GO" id="GO:0008934">
    <property type="term" value="F:inositol monophosphate 1-phosphatase activity"/>
    <property type="evidence" value="ECO:0007669"/>
    <property type="project" value="TreeGrafter"/>
</dbReference>
<dbReference type="PANTHER" id="PTHR20854">
    <property type="entry name" value="INOSITOL MONOPHOSPHATASE"/>
    <property type="match status" value="1"/>
</dbReference>
<feature type="binding site" evidence="5">
    <location>
        <position position="89"/>
    </location>
    <ligand>
        <name>Mg(2+)</name>
        <dbReference type="ChEBI" id="CHEBI:18420"/>
        <label>1</label>
        <note>catalytic</note>
    </ligand>
</feature>
<dbReference type="GO" id="GO:0007165">
    <property type="term" value="P:signal transduction"/>
    <property type="evidence" value="ECO:0007669"/>
    <property type="project" value="TreeGrafter"/>
</dbReference>